<evidence type="ECO:0000313" key="2">
    <source>
        <dbReference type="Proteomes" id="UP000248311"/>
    </source>
</evidence>
<proteinExistence type="predicted"/>
<dbReference type="Proteomes" id="UP000248311">
    <property type="component" value="Unassembled WGS sequence"/>
</dbReference>
<sequence>MRGTLLAAAVLAALWAASLGGAYHKGRSDAAARAEARAAQGYRDTRERIDDALDMAPADDDDLRRRLRALAR</sequence>
<comment type="caution">
    <text evidence="1">The sequence shown here is derived from an EMBL/GenBank/DDBJ whole genome shotgun (WGS) entry which is preliminary data.</text>
</comment>
<dbReference type="AlphaFoldDB" id="A0A318STS9"/>
<dbReference type="RefSeq" id="WP_110814342.1">
    <property type="nucleotide sequence ID" value="NZ_QJTE01000003.1"/>
</dbReference>
<reference evidence="1 2" key="1">
    <citation type="submission" date="2018-06" db="EMBL/GenBank/DDBJ databases">
        <title>Genomic Encyclopedia of Type Strains, Phase III (KMG-III): the genomes of soil and plant-associated and newly described type strains.</title>
        <authorList>
            <person name="Whitman W."/>
        </authorList>
    </citation>
    <scope>NUCLEOTIDE SEQUENCE [LARGE SCALE GENOMIC DNA]</scope>
    <source>
        <strain evidence="1 2">CECT 9025</strain>
    </source>
</reference>
<accession>A0A318STS9</accession>
<protein>
    <submittedName>
        <fullName evidence="1">Uncharacterized protein</fullName>
    </submittedName>
</protein>
<gene>
    <name evidence="1" type="ORF">DFP88_103139</name>
</gene>
<name>A0A318STS9_9RHOB</name>
<organism evidence="1 2">
    <name type="scientific">Pseudoroseicyclus aestuarii</name>
    <dbReference type="NCBI Taxonomy" id="1795041"/>
    <lineage>
        <taxon>Bacteria</taxon>
        <taxon>Pseudomonadati</taxon>
        <taxon>Pseudomonadota</taxon>
        <taxon>Alphaproteobacteria</taxon>
        <taxon>Rhodobacterales</taxon>
        <taxon>Paracoccaceae</taxon>
        <taxon>Pseudoroseicyclus</taxon>
    </lineage>
</organism>
<evidence type="ECO:0000313" key="1">
    <source>
        <dbReference type="EMBL" id="PYE83779.1"/>
    </source>
</evidence>
<keyword evidence="2" id="KW-1185">Reference proteome</keyword>
<dbReference type="EMBL" id="QJTE01000003">
    <property type="protein sequence ID" value="PYE83779.1"/>
    <property type="molecule type" value="Genomic_DNA"/>
</dbReference>